<reference evidence="1 2" key="1">
    <citation type="journal article" date="2011" name="J. Bacteriol.">
        <title>Complete genome sequence of Burkholderia rhizoxinica, an endosymbiont of Rhizopus microsporus.</title>
        <authorList>
            <person name="Lackner G."/>
            <person name="Moebius N."/>
            <person name="Partida-Martinez L."/>
            <person name="Hertweck C."/>
        </authorList>
    </citation>
    <scope>NUCLEOTIDE SEQUENCE [LARGE SCALE GENOMIC DNA]</scope>
    <source>
        <strain evidence="2">DSM 19002 / CIP 109453 / HKI 454</strain>
        <plasmid evidence="1 2">pBRH01</plasmid>
    </source>
</reference>
<dbReference type="AlphaFoldDB" id="E5ATP2"/>
<dbReference type="HOGENOM" id="CLU_3395589_0_0_4"/>
<name>E5ATP2_MYCRK</name>
<evidence type="ECO:0000313" key="2">
    <source>
        <dbReference type="Proteomes" id="UP000007437"/>
    </source>
</evidence>
<protein>
    <submittedName>
        <fullName evidence="1">Uncharacterized protein</fullName>
    </submittedName>
</protein>
<keyword evidence="1" id="KW-0614">Plasmid</keyword>
<dbReference type="KEGG" id="brh:RBRH_00387"/>
<dbReference type="Proteomes" id="UP000007437">
    <property type="component" value="Plasmid pBRH01"/>
</dbReference>
<dbReference type="EMBL" id="FR687360">
    <property type="protein sequence ID" value="CBW76466.1"/>
    <property type="molecule type" value="Genomic_DNA"/>
</dbReference>
<sequence>MAVGKRVKQRVVACAGAWVPYTTTYVYDVPP</sequence>
<organism evidence="1 2">
    <name type="scientific">Mycetohabitans rhizoxinica (strain DSM 19002 / CIP 109453 / HKI 454)</name>
    <name type="common">Paraburkholderia rhizoxinica</name>
    <dbReference type="NCBI Taxonomy" id="882378"/>
    <lineage>
        <taxon>Bacteria</taxon>
        <taxon>Pseudomonadati</taxon>
        <taxon>Pseudomonadota</taxon>
        <taxon>Betaproteobacteria</taxon>
        <taxon>Burkholderiales</taxon>
        <taxon>Burkholderiaceae</taxon>
        <taxon>Mycetohabitans</taxon>
    </lineage>
</organism>
<evidence type="ECO:0000313" key="1">
    <source>
        <dbReference type="EMBL" id="CBW76466.1"/>
    </source>
</evidence>
<geneLocation type="plasmid" evidence="1 2">
    <name>pBRH01</name>
</geneLocation>
<accession>E5ATP2</accession>
<gene>
    <name evidence="1" type="ordered locus">RBRH_00387</name>
</gene>
<proteinExistence type="predicted"/>